<reference evidence="2" key="1">
    <citation type="submission" date="2022-12" db="EMBL/GenBank/DDBJ databases">
        <title>Jiella pelagia sp. nov., isolated from phosphonate enriched culture of Northwest Pacific surface seawater.</title>
        <authorList>
            <person name="Shin D.Y."/>
            <person name="Hwang C.Y."/>
        </authorList>
    </citation>
    <scope>NUCLEOTIDE SEQUENCE</scope>
    <source>
        <strain evidence="2">HL-NP1</strain>
    </source>
</reference>
<gene>
    <name evidence="2" type="ORF">OH818_11215</name>
</gene>
<accession>A0ABY7C3E4</accession>
<feature type="region of interest" description="Disordered" evidence="1">
    <location>
        <begin position="63"/>
        <end position="86"/>
    </location>
</feature>
<name>A0ABY7C3E4_9HYPH</name>
<keyword evidence="3" id="KW-1185">Reference proteome</keyword>
<organism evidence="2 3">
    <name type="scientific">Jiella pelagia</name>
    <dbReference type="NCBI Taxonomy" id="2986949"/>
    <lineage>
        <taxon>Bacteria</taxon>
        <taxon>Pseudomonadati</taxon>
        <taxon>Pseudomonadota</taxon>
        <taxon>Alphaproteobacteria</taxon>
        <taxon>Hyphomicrobiales</taxon>
        <taxon>Aurantimonadaceae</taxon>
        <taxon>Jiella</taxon>
    </lineage>
</organism>
<dbReference type="RefSeq" id="WP_268883048.1">
    <property type="nucleotide sequence ID" value="NZ_CP114029.1"/>
</dbReference>
<dbReference type="Proteomes" id="UP001164020">
    <property type="component" value="Chromosome"/>
</dbReference>
<sequence>MTLAHANTLRDKGKFFDEREDGKYGFLFAVERNDKRSDGISAKPPLRESVSYAGGARRAEDLAAVRTKSGSSGRRSAERPIYPLTA</sequence>
<evidence type="ECO:0000313" key="2">
    <source>
        <dbReference type="EMBL" id="WAP70548.1"/>
    </source>
</evidence>
<protein>
    <submittedName>
        <fullName evidence="2">Uncharacterized protein</fullName>
    </submittedName>
</protein>
<evidence type="ECO:0000256" key="1">
    <source>
        <dbReference type="SAM" id="MobiDB-lite"/>
    </source>
</evidence>
<evidence type="ECO:0000313" key="3">
    <source>
        <dbReference type="Proteomes" id="UP001164020"/>
    </source>
</evidence>
<proteinExistence type="predicted"/>
<dbReference type="EMBL" id="CP114029">
    <property type="protein sequence ID" value="WAP70548.1"/>
    <property type="molecule type" value="Genomic_DNA"/>
</dbReference>